<feature type="domain" description="NAD-dependent epimerase/dehydratase" evidence="3">
    <location>
        <begin position="3"/>
        <end position="233"/>
    </location>
</feature>
<organism evidence="4 5">
    <name type="scientific">Xanthobacter aminoxidans</name>
    <dbReference type="NCBI Taxonomy" id="186280"/>
    <lineage>
        <taxon>Bacteria</taxon>
        <taxon>Pseudomonadati</taxon>
        <taxon>Pseudomonadota</taxon>
        <taxon>Alphaproteobacteria</taxon>
        <taxon>Hyphomicrobiales</taxon>
        <taxon>Xanthobacteraceae</taxon>
        <taxon>Xanthobacter</taxon>
    </lineage>
</organism>
<evidence type="ECO:0000259" key="3">
    <source>
        <dbReference type="Pfam" id="PF01370"/>
    </source>
</evidence>
<comment type="caution">
    <text evidence="4">The sequence shown here is derived from an EMBL/GenBank/DDBJ whole genome shotgun (WGS) entry which is preliminary data.</text>
</comment>
<evidence type="ECO:0000313" key="4">
    <source>
        <dbReference type="EMBL" id="MFG1251659.1"/>
    </source>
</evidence>
<reference evidence="4 5" key="1">
    <citation type="submission" date="2024-02" db="EMBL/GenBank/DDBJ databases">
        <title>Expansion and revision of Xanthobacter and proposal of Roseixanthobacter gen. nov.</title>
        <authorList>
            <person name="Soltysiak M.P.M."/>
            <person name="Jalihal A."/>
            <person name="Ory A."/>
            <person name="Chrisophersen C."/>
            <person name="Lee A.D."/>
            <person name="Boulton J."/>
            <person name="Springer M."/>
        </authorList>
    </citation>
    <scope>NUCLEOTIDE SEQUENCE [LARGE SCALE GENOMIC DNA]</scope>
    <source>
        <strain evidence="4 5">CB5</strain>
    </source>
</reference>
<name>A0ABW6ZDF8_9HYPH</name>
<sequence length="331" mass="35531">MGALVVGGGGLIGRRLCQELARRETQIIATSRSVADAPNVRGVSWKSVDLATFDGWGDLLKGVSTLYHLAWSSIPSTAVLDPARDVLENVVGTVRMLEAARGVPGLRIVFASSGGSVYGTPEHLPISEDHPTRPISAYGVSKLTVERYIEMYRDLYGVDGMSVRIGNCYGARQHESRGLGAVTLFARAALSGKALQLYGSGEVVRDYVHLDDVVSALIAAGTARRVTGPINVGSGRGHSLKEVIGKLEKKLNRTLEVQHVAPRHFDVSTSTLDIHRASERLGWVPRIDLDLGIDLVLAELRADLELECGSPYSSIATTQNISTGQKAIPEL</sequence>
<dbReference type="RefSeq" id="WP_394005916.1">
    <property type="nucleotide sequence ID" value="NZ_JBAFUR010000001.1"/>
</dbReference>
<dbReference type="Pfam" id="PF01370">
    <property type="entry name" value="Epimerase"/>
    <property type="match status" value="1"/>
</dbReference>
<dbReference type="SUPFAM" id="SSF51735">
    <property type="entry name" value="NAD(P)-binding Rossmann-fold domains"/>
    <property type="match status" value="1"/>
</dbReference>
<dbReference type="Proteomes" id="UP001604043">
    <property type="component" value="Unassembled WGS sequence"/>
</dbReference>
<keyword evidence="5" id="KW-1185">Reference proteome</keyword>
<comment type="pathway">
    <text evidence="1">Bacterial outer membrane biogenesis; LPS O-antigen biosynthesis.</text>
</comment>
<proteinExistence type="inferred from homology"/>
<dbReference type="PANTHER" id="PTHR43000">
    <property type="entry name" value="DTDP-D-GLUCOSE 4,6-DEHYDRATASE-RELATED"/>
    <property type="match status" value="1"/>
</dbReference>
<protein>
    <submittedName>
        <fullName evidence="4">NAD-dependent epimerase/dehydratase family protein</fullName>
    </submittedName>
</protein>
<accession>A0ABW6ZDF8</accession>
<dbReference type="Gene3D" id="3.40.50.720">
    <property type="entry name" value="NAD(P)-binding Rossmann-like Domain"/>
    <property type="match status" value="1"/>
</dbReference>
<gene>
    <name evidence="4" type="ORF">V5F30_05565</name>
</gene>
<evidence type="ECO:0000256" key="2">
    <source>
        <dbReference type="ARBA" id="ARBA00007637"/>
    </source>
</evidence>
<evidence type="ECO:0000313" key="5">
    <source>
        <dbReference type="Proteomes" id="UP001604043"/>
    </source>
</evidence>
<dbReference type="EMBL" id="JBAFUR010000001">
    <property type="protein sequence ID" value="MFG1251659.1"/>
    <property type="molecule type" value="Genomic_DNA"/>
</dbReference>
<comment type="similarity">
    <text evidence="2">Belongs to the NAD(P)-dependent epimerase/dehydratase family.</text>
</comment>
<evidence type="ECO:0000256" key="1">
    <source>
        <dbReference type="ARBA" id="ARBA00005125"/>
    </source>
</evidence>
<dbReference type="InterPro" id="IPR001509">
    <property type="entry name" value="Epimerase_deHydtase"/>
</dbReference>
<dbReference type="InterPro" id="IPR036291">
    <property type="entry name" value="NAD(P)-bd_dom_sf"/>
</dbReference>